<dbReference type="PANTHER" id="PTHR19308:SF14">
    <property type="entry name" value="START DOMAIN-CONTAINING PROTEIN"/>
    <property type="match status" value="1"/>
</dbReference>
<evidence type="ECO:0000313" key="2">
    <source>
        <dbReference type="EMBL" id="EOR95472.1"/>
    </source>
</evidence>
<dbReference type="eggNOG" id="COG2867">
    <property type="taxonomic scope" value="Bacteria"/>
</dbReference>
<keyword evidence="3" id="KW-1185">Reference proteome</keyword>
<dbReference type="InterPro" id="IPR023393">
    <property type="entry name" value="START-like_dom_sf"/>
</dbReference>
<dbReference type="PROSITE" id="PS50848">
    <property type="entry name" value="START"/>
    <property type="match status" value="1"/>
</dbReference>
<gene>
    <name evidence="2" type="ORF">ADIARSV_1291</name>
</gene>
<proteinExistence type="predicted"/>
<organism evidence="2 3">
    <name type="scientific">Arcticibacter svalbardensis MN12-7</name>
    <dbReference type="NCBI Taxonomy" id="1150600"/>
    <lineage>
        <taxon>Bacteria</taxon>
        <taxon>Pseudomonadati</taxon>
        <taxon>Bacteroidota</taxon>
        <taxon>Sphingobacteriia</taxon>
        <taxon>Sphingobacteriales</taxon>
        <taxon>Sphingobacteriaceae</taxon>
        <taxon>Arcticibacter</taxon>
    </lineage>
</organism>
<dbReference type="AlphaFoldDB" id="R9GUD8"/>
<dbReference type="InterPro" id="IPR028347">
    <property type="entry name" value="START_dom_prot"/>
</dbReference>
<evidence type="ECO:0000313" key="3">
    <source>
        <dbReference type="Proteomes" id="UP000014174"/>
    </source>
</evidence>
<dbReference type="GO" id="GO:0005737">
    <property type="term" value="C:cytoplasm"/>
    <property type="evidence" value="ECO:0007669"/>
    <property type="project" value="UniProtKB-ARBA"/>
</dbReference>
<evidence type="ECO:0000259" key="1">
    <source>
        <dbReference type="PROSITE" id="PS50848"/>
    </source>
</evidence>
<dbReference type="Pfam" id="PF01852">
    <property type="entry name" value="START"/>
    <property type="match status" value="1"/>
</dbReference>
<dbReference type="PANTHER" id="PTHR19308">
    <property type="entry name" value="PHOSPHATIDYLCHOLINE TRANSFER PROTEIN"/>
    <property type="match status" value="1"/>
</dbReference>
<dbReference type="EMBL" id="AQPN01000049">
    <property type="protein sequence ID" value="EOR95472.1"/>
    <property type="molecule type" value="Genomic_DNA"/>
</dbReference>
<protein>
    <submittedName>
        <fullName evidence="2">Collagenase</fullName>
    </submittedName>
</protein>
<dbReference type="STRING" id="1150600.ADIARSV_1291"/>
<feature type="domain" description="START" evidence="1">
    <location>
        <begin position="36"/>
        <end position="216"/>
    </location>
</feature>
<dbReference type="PIRSF" id="PIRSF039033">
    <property type="entry name" value="START_dom"/>
    <property type="match status" value="1"/>
</dbReference>
<dbReference type="InterPro" id="IPR002913">
    <property type="entry name" value="START_lipid-bd_dom"/>
</dbReference>
<dbReference type="Gene3D" id="3.30.530.20">
    <property type="match status" value="1"/>
</dbReference>
<dbReference type="GO" id="GO:0008289">
    <property type="term" value="F:lipid binding"/>
    <property type="evidence" value="ECO:0007669"/>
    <property type="project" value="InterPro"/>
</dbReference>
<comment type="caution">
    <text evidence="2">The sequence shown here is derived from an EMBL/GenBank/DDBJ whole genome shotgun (WGS) entry which is preliminary data.</text>
</comment>
<dbReference type="Proteomes" id="UP000014174">
    <property type="component" value="Unassembled WGS sequence"/>
</dbReference>
<name>R9GUD8_9SPHI</name>
<sequence length="227" mass="25967">MRRIIMGCKFYHRSGKLVIFLILLLPIANSFAQSPWKLSTEKDGIRVFSRTVPDSKVKALKVECVLKTTLSQLVTLLLDVNETDQWVYHTKTCVLVRKVSPSDIYYYAEVSLPWPMENRDFVAHIRVFQNSQTKIVTVDAPAVSGIIPIKKGIVRISHSKGFWKIIPLDQNLVKLEYTLQVDPGGVIPAWIVNTFAAQGPLESFRNMKEQLTHPRYRNATLPFIVNW</sequence>
<dbReference type="InterPro" id="IPR051213">
    <property type="entry name" value="START_lipid_transfer"/>
</dbReference>
<dbReference type="SUPFAM" id="SSF55961">
    <property type="entry name" value="Bet v1-like"/>
    <property type="match status" value="1"/>
</dbReference>
<accession>R9GUD8</accession>
<reference evidence="2 3" key="1">
    <citation type="journal article" date="2013" name="Genome Announc.">
        <title>Draft Genome Sequence of Arcticibacter svalbardensis Strain MN12-7T, a Member of the Family Sphingobacteriaceae Isolated from an Arctic Soil Sample.</title>
        <authorList>
            <person name="Shivaji S."/>
            <person name="Ara S."/>
            <person name="Prasad S."/>
            <person name="Manasa B.P."/>
            <person name="Begum Z."/>
            <person name="Singh A."/>
            <person name="Kumar Pinnaka A."/>
        </authorList>
    </citation>
    <scope>NUCLEOTIDE SEQUENCE [LARGE SCALE GENOMIC DNA]</scope>
    <source>
        <strain evidence="2 3">MN12-7</strain>
    </source>
</reference>